<dbReference type="Pfam" id="PF23347">
    <property type="entry name" value="TPR_Nup160_C"/>
    <property type="match status" value="1"/>
</dbReference>
<dbReference type="Pfam" id="PF23345">
    <property type="entry name" value="NUP160_helical"/>
    <property type="match status" value="1"/>
</dbReference>
<organism evidence="8">
    <name type="scientific">Musca domestica</name>
    <name type="common">House fly</name>
    <dbReference type="NCBI Taxonomy" id="7370"/>
    <lineage>
        <taxon>Eukaryota</taxon>
        <taxon>Metazoa</taxon>
        <taxon>Ecdysozoa</taxon>
        <taxon>Arthropoda</taxon>
        <taxon>Hexapoda</taxon>
        <taxon>Insecta</taxon>
        <taxon>Pterygota</taxon>
        <taxon>Neoptera</taxon>
        <taxon>Endopterygota</taxon>
        <taxon>Diptera</taxon>
        <taxon>Brachycera</taxon>
        <taxon>Muscomorpha</taxon>
        <taxon>Muscoidea</taxon>
        <taxon>Muscidae</taxon>
        <taxon>Musca</taxon>
    </lineage>
</organism>
<keyword evidence="3" id="KW-0539">Nucleus</keyword>
<dbReference type="GO" id="GO:0005643">
    <property type="term" value="C:nuclear pore"/>
    <property type="evidence" value="ECO:0007669"/>
    <property type="project" value="UniProtKB-ARBA"/>
</dbReference>
<dbReference type="KEGG" id="mde:101891456"/>
<feature type="domain" description="NUP160 helical" evidence="5">
    <location>
        <begin position="566"/>
        <end position="785"/>
    </location>
</feature>
<dbReference type="OrthoDB" id="67716at2759"/>
<evidence type="ECO:0000313" key="9">
    <source>
        <dbReference type="Proteomes" id="UP001652621"/>
    </source>
</evidence>
<dbReference type="VEuPathDB" id="VectorBase:MDOMA2_019017"/>
<evidence type="ECO:0000259" key="6">
    <source>
        <dbReference type="Pfam" id="PF23347"/>
    </source>
</evidence>
<dbReference type="InterPro" id="IPR056535">
    <property type="entry name" value="TPR_NUP160_M"/>
</dbReference>
<evidence type="ECO:0000259" key="4">
    <source>
        <dbReference type="Pfam" id="PF11715"/>
    </source>
</evidence>
<evidence type="ECO:0000313" key="10">
    <source>
        <dbReference type="RefSeq" id="XP_005181295.1"/>
    </source>
</evidence>
<dbReference type="Pfam" id="PF11715">
    <property type="entry name" value="Beta-prop_Nup120_160"/>
    <property type="match status" value="1"/>
</dbReference>
<dbReference type="Pfam" id="PF23354">
    <property type="entry name" value="TPR_NUP160_120_M"/>
    <property type="match status" value="1"/>
</dbReference>
<reference evidence="10" key="2">
    <citation type="submission" date="2025-04" db="UniProtKB">
        <authorList>
            <consortium name="RefSeq"/>
        </authorList>
    </citation>
    <scope>IDENTIFICATION</scope>
    <source>
        <strain evidence="10">Aabys</strain>
    </source>
</reference>
<protein>
    <submittedName>
        <fullName evidence="10">Nuclear pore complex protein Nup160 homolog</fullName>
    </submittedName>
</protein>
<dbReference type="PANTHER" id="PTHR21286">
    <property type="entry name" value="NUCLEAR PORE COMPLEX PROTEIN NUP160"/>
    <property type="match status" value="1"/>
</dbReference>
<proteinExistence type="predicted"/>
<dbReference type="EnsemblMetazoa" id="MDOA001454-RA">
    <property type="protein sequence ID" value="MDOA001454-PA"/>
    <property type="gene ID" value="MDOA001454"/>
</dbReference>
<dbReference type="GO" id="GO:0017056">
    <property type="term" value="F:structural constituent of nuclear pore"/>
    <property type="evidence" value="ECO:0007669"/>
    <property type="project" value="TreeGrafter"/>
</dbReference>
<accession>A0A1I8M5I5</accession>
<evidence type="ECO:0000256" key="2">
    <source>
        <dbReference type="ARBA" id="ARBA00022448"/>
    </source>
</evidence>
<gene>
    <name evidence="8" type="primary">101891456</name>
    <name evidence="10" type="synonym">LOC101891456</name>
</gene>
<dbReference type="VEuPathDB" id="VectorBase:MDOA001454"/>
<reference evidence="8" key="1">
    <citation type="submission" date="2020-05" db="UniProtKB">
        <authorList>
            <consortium name="EnsemblMetazoa"/>
        </authorList>
    </citation>
    <scope>IDENTIFICATION</scope>
    <source>
        <strain evidence="8">Aabys</strain>
    </source>
</reference>
<evidence type="ECO:0000259" key="5">
    <source>
        <dbReference type="Pfam" id="PF23345"/>
    </source>
</evidence>
<feature type="domain" description="Nucleoporin Nup120/160 beta-propeller" evidence="4">
    <location>
        <begin position="58"/>
        <end position="542"/>
    </location>
</feature>
<evidence type="ECO:0000256" key="1">
    <source>
        <dbReference type="ARBA" id="ARBA00004123"/>
    </source>
</evidence>
<dbReference type="InterPro" id="IPR056547">
    <property type="entry name" value="NUP160_helical"/>
</dbReference>
<dbReference type="eggNOG" id="KOG4521">
    <property type="taxonomic scope" value="Eukaryota"/>
</dbReference>
<evidence type="ECO:0000256" key="3">
    <source>
        <dbReference type="ARBA" id="ARBA00023242"/>
    </source>
</evidence>
<evidence type="ECO:0000259" key="7">
    <source>
        <dbReference type="Pfam" id="PF23354"/>
    </source>
</evidence>
<name>A0A1I8M5I5_MUSDO</name>
<comment type="subcellular location">
    <subcellularLocation>
        <location evidence="1">Nucleus</location>
    </subcellularLocation>
</comment>
<dbReference type="InterPro" id="IPR059141">
    <property type="entry name" value="Beta-prop_Nup120_160"/>
</dbReference>
<dbReference type="RefSeq" id="XP_005181295.1">
    <property type="nucleotide sequence ID" value="XM_005181238.3"/>
</dbReference>
<feature type="domain" description="NUP160 C-terminal TPR" evidence="6">
    <location>
        <begin position="1175"/>
        <end position="1424"/>
    </location>
</feature>
<keyword evidence="2" id="KW-0813">Transport</keyword>
<dbReference type="STRING" id="7370.A0A1I8M5I5"/>
<dbReference type="InterPro" id="IPR056536">
    <property type="entry name" value="TPR_NUP160_C"/>
</dbReference>
<sequence length="1442" mass="163973">MESLSYREVIPTNACQEEWHEITLNTGGTHSTLQDIKVAEKAGGYCYKNVALNHNRNRYIYWRSYQDILELTEISLDFNLYQNNLRYKFTDSPVLAVSITESGEHVVLLVSTVCSLHRITFPHPDSLADGSCSSSSYSNTTGATNVPSVEFNESQSYSIFFDASVTAARDPSSFYVIDTPLGGSNNHVPHAASSYLSENGEEAYFALACQNQLMLYTMNCSNGHTVGHQLKEHNIMPRLFSNLKGALIGKSDTSDADHANSVCFTCINNQILLLALYRNDHLRVWSCVNMQSLCTINCVRESNEQRMQGPQSNALRKINDTSFCAFLSHASGSEFVCVDLLADNMGINLQRRRVIAAPQLDLTDFDVCNSRIWALWSNAEGEFSISSFSLLRGMNWVSAAMEPPPDRYCLGMEQGMDPREAYCSYIFHPGKFERSVIAKALFMFRRSNVRFEGKNCTMTLLKEHVCQAIEDEIQNEVKDFDVSDDDYLEISTRLWERFYSCCEQYHMKASQPSGLVILEPLDAVCVVKKNAFSLLRPCETIEHLMLAGEDVDVEAVVPLYFGDAEKTGRDMVNLVGILSQIEKWLPDDIKIDMDRKLYQLEMPNVLIEKLTEDLLAGDTEKELLPRNFLVYIRQKIQNTKDLRSAITMLLDCLRMDNGNPETMQANYAQLGHSTKFLMSLGALFGSQVGLSLLSETVRQNSLIRFAICRNLLLLQQILINTHSLPVDILECFRSQFMPDILIFLQSYYVMIWISETPVNINAAAGLESSIQRLNLLQLTNGSGRIYGNGGKCNSAPLLQVFLNAKGLYTALALFSDSFKALENVSWQQTLMPLATIVSQLIWAVSFNFVFGEWLFSTCQHIIIADYVRLLNSWCEWNICSRQFILAVSLLDSGESQKAYDLFLQSAKGVVREQFLAEKVLKNTPYENLVDNLGEIDGDDSAKLKIINQCIAQYYLKVIQLFEQHNALDHIISMAQVAIGLLDKQDPQLPMFQSIVFNNHLQLEHYEEAYHSLIYNAELSRRKDCLRQLVITLFGRKRYDLLMHFPYVGLHEEFENIVESRARSQSMDQNDIYDFLYAFHVNNGNMRKASAIMYEQSMRYQLEGDSLEALNKRFSSLLVCLNCLHLIDERYRWIAKPIIGDEFDIHNSSKDSAMEEENDSGDEQSSFKKTQVVVLEIKHIKRELLHTEALINLAGHRKDIHSFLNAGPQELAMILASCGLYTAAIKLAKGFDITLLPIFDSLASACVRTADEPPSEPWSWLQENDLADLPHRNKAADMAWALLRKLVEDNERDNSTLIRKSVVNKLLSLQAFVPQWLYNDYKLANCSELLYLYVKHNRLLEAAELSQEMLSAMLGAGSEYFSFQHAIAVTNPEMCLPLNTLDILLHGLKLNSEDIEYKQAHVELEEKLHKYIETASRTAQDKIEMSFQVNRGYRQQPQLNWKV</sequence>
<evidence type="ECO:0000313" key="8">
    <source>
        <dbReference type="EnsemblMetazoa" id="MDOA001454-PA"/>
    </source>
</evidence>
<dbReference type="PANTHER" id="PTHR21286:SF0">
    <property type="entry name" value="NUCLEAR PORE COMPLEX PROTEIN NUP160"/>
    <property type="match status" value="1"/>
</dbReference>
<feature type="domain" description="NUP160 middle TPR" evidence="7">
    <location>
        <begin position="842"/>
        <end position="1125"/>
    </location>
</feature>
<dbReference type="InterPro" id="IPR021717">
    <property type="entry name" value="Nucleoporin_Nup160"/>
</dbReference>
<keyword evidence="9" id="KW-1185">Reference proteome</keyword>
<dbReference type="Proteomes" id="UP001652621">
    <property type="component" value="Unplaced"/>
</dbReference>